<dbReference type="Proteomes" id="UP000585836">
    <property type="component" value="Unassembled WGS sequence"/>
</dbReference>
<keyword evidence="3" id="KW-1185">Reference proteome</keyword>
<gene>
    <name evidence="2" type="ORF">FHS34_003697</name>
</gene>
<evidence type="ECO:0000313" key="3">
    <source>
        <dbReference type="Proteomes" id="UP000585836"/>
    </source>
</evidence>
<sequence>MWSPVRDHTDAAQHLFQKEHRDRKKDGHVRQ</sequence>
<evidence type="ECO:0000313" key="2">
    <source>
        <dbReference type="EMBL" id="MBB5928228.1"/>
    </source>
</evidence>
<organism evidence="2 3">
    <name type="scientific">Streptomyces echinatus</name>
    <dbReference type="NCBI Taxonomy" id="67293"/>
    <lineage>
        <taxon>Bacteria</taxon>
        <taxon>Bacillati</taxon>
        <taxon>Actinomycetota</taxon>
        <taxon>Actinomycetes</taxon>
        <taxon>Kitasatosporales</taxon>
        <taxon>Streptomycetaceae</taxon>
        <taxon>Streptomyces</taxon>
    </lineage>
</organism>
<proteinExistence type="predicted"/>
<dbReference type="AlphaFoldDB" id="A0A7W9PVL2"/>
<name>A0A7W9PVL2_9ACTN</name>
<protein>
    <submittedName>
        <fullName evidence="2">Uncharacterized protein</fullName>
    </submittedName>
</protein>
<feature type="region of interest" description="Disordered" evidence="1">
    <location>
        <begin position="1"/>
        <end position="31"/>
    </location>
</feature>
<reference evidence="2 3" key="1">
    <citation type="submission" date="2020-08" db="EMBL/GenBank/DDBJ databases">
        <title>Genomic Encyclopedia of Type Strains, Phase III (KMG-III): the genomes of soil and plant-associated and newly described type strains.</title>
        <authorList>
            <person name="Whitman W."/>
        </authorList>
    </citation>
    <scope>NUCLEOTIDE SEQUENCE [LARGE SCALE GENOMIC DNA]</scope>
    <source>
        <strain evidence="2 3">CECT 3313</strain>
    </source>
</reference>
<evidence type="ECO:0000256" key="1">
    <source>
        <dbReference type="SAM" id="MobiDB-lite"/>
    </source>
</evidence>
<comment type="caution">
    <text evidence="2">The sequence shown here is derived from an EMBL/GenBank/DDBJ whole genome shotgun (WGS) entry which is preliminary data.</text>
</comment>
<accession>A0A7W9PVL2</accession>
<dbReference type="EMBL" id="JACHJK010000006">
    <property type="protein sequence ID" value="MBB5928228.1"/>
    <property type="molecule type" value="Genomic_DNA"/>
</dbReference>